<accession>A0ABX8X1Y0</accession>
<dbReference type="EMBL" id="CP080598">
    <property type="protein sequence ID" value="QYX32715.1"/>
    <property type="molecule type" value="Genomic_DNA"/>
</dbReference>
<evidence type="ECO:0000313" key="3">
    <source>
        <dbReference type="Proteomes" id="UP000826540"/>
    </source>
</evidence>
<gene>
    <name evidence="2" type="ORF">K2F26_04900</name>
</gene>
<keyword evidence="3" id="KW-1185">Reference proteome</keyword>
<proteinExistence type="predicted"/>
<dbReference type="RefSeq" id="WP_220610573.1">
    <property type="nucleotide sequence ID" value="NZ_CP080598.1"/>
</dbReference>
<sequence length="66" mass="7686">MEQQLQECDEDLIKLQQALQLTPLSSKTYTHDKTQPKKTKKPIAQTSPRRYPLKKEDEATDSFHSL</sequence>
<evidence type="ECO:0000256" key="1">
    <source>
        <dbReference type="SAM" id="MobiDB-lite"/>
    </source>
</evidence>
<reference evidence="2 3" key="1">
    <citation type="journal article" date="2022" name="J. Am. Chem. Soc.">
        <title>Biosynthesis of Guanitoxin Enables Global Environmental Detection in Freshwater Cyanobacteria.</title>
        <authorList>
            <person name="Lima S.T."/>
            <person name="Fallon T.R."/>
            <person name="Cordoza J.L."/>
            <person name="Chekan J.R."/>
            <person name="Delbaje E."/>
            <person name="Hopiavuori A.R."/>
            <person name="Alvarenga D.O."/>
            <person name="Wood S.M."/>
            <person name="Luhavaya H."/>
            <person name="Baumgartner J.T."/>
            <person name="Dorr F.A."/>
            <person name="Etchegaray A."/>
            <person name="Pinto E."/>
            <person name="McKinnie S.M.K."/>
            <person name="Fiore M.F."/>
            <person name="Moore B.S."/>
        </authorList>
    </citation>
    <scope>NUCLEOTIDE SEQUENCE [LARGE SCALE GENOMIC DNA]</scope>
    <source>
        <strain evidence="2 3">ITEP-024</strain>
    </source>
</reference>
<evidence type="ECO:0000313" key="2">
    <source>
        <dbReference type="EMBL" id="QYX32715.1"/>
    </source>
</evidence>
<feature type="region of interest" description="Disordered" evidence="1">
    <location>
        <begin position="23"/>
        <end position="66"/>
    </location>
</feature>
<organism evidence="2 3">
    <name type="scientific">Sphaerospermopsis torques-reginae ITEP-024</name>
    <dbReference type="NCBI Taxonomy" id="984208"/>
    <lineage>
        <taxon>Bacteria</taxon>
        <taxon>Bacillati</taxon>
        <taxon>Cyanobacteriota</taxon>
        <taxon>Cyanophyceae</taxon>
        <taxon>Nostocales</taxon>
        <taxon>Aphanizomenonaceae</taxon>
        <taxon>Sphaerospermopsis</taxon>
        <taxon>Sphaerospermopsis torques-reginae</taxon>
    </lineage>
</organism>
<name>A0ABX8X1Y0_9CYAN</name>
<dbReference type="Proteomes" id="UP000826540">
    <property type="component" value="Chromosome"/>
</dbReference>
<protein>
    <submittedName>
        <fullName evidence="2">Uncharacterized protein</fullName>
    </submittedName>
</protein>